<keyword evidence="3" id="KW-1185">Reference proteome</keyword>
<accession>A0A401RQL6</accession>
<organism evidence="2 3">
    <name type="scientific">Chiloscyllium punctatum</name>
    <name type="common">Brownbanded bambooshark</name>
    <name type="synonym">Hemiscyllium punctatum</name>
    <dbReference type="NCBI Taxonomy" id="137246"/>
    <lineage>
        <taxon>Eukaryota</taxon>
        <taxon>Metazoa</taxon>
        <taxon>Chordata</taxon>
        <taxon>Craniata</taxon>
        <taxon>Vertebrata</taxon>
        <taxon>Chondrichthyes</taxon>
        <taxon>Elasmobranchii</taxon>
        <taxon>Galeomorphii</taxon>
        <taxon>Galeoidea</taxon>
        <taxon>Orectolobiformes</taxon>
        <taxon>Hemiscylliidae</taxon>
        <taxon>Chiloscyllium</taxon>
    </lineage>
</organism>
<dbReference type="Proteomes" id="UP000287033">
    <property type="component" value="Unassembled WGS sequence"/>
</dbReference>
<reference evidence="2 3" key="1">
    <citation type="journal article" date="2018" name="Nat. Ecol. Evol.">
        <title>Shark genomes provide insights into elasmobranch evolution and the origin of vertebrates.</title>
        <authorList>
            <person name="Hara Y"/>
            <person name="Yamaguchi K"/>
            <person name="Onimaru K"/>
            <person name="Kadota M"/>
            <person name="Koyanagi M"/>
            <person name="Keeley SD"/>
            <person name="Tatsumi K"/>
            <person name="Tanaka K"/>
            <person name="Motone F"/>
            <person name="Kageyama Y"/>
            <person name="Nozu R"/>
            <person name="Adachi N"/>
            <person name="Nishimura O"/>
            <person name="Nakagawa R"/>
            <person name="Tanegashima C"/>
            <person name="Kiyatake I"/>
            <person name="Matsumoto R"/>
            <person name="Murakumo K"/>
            <person name="Nishida K"/>
            <person name="Terakita A"/>
            <person name="Kuratani S"/>
            <person name="Sato K"/>
            <person name="Hyodo S Kuraku.S."/>
        </authorList>
    </citation>
    <scope>NUCLEOTIDE SEQUENCE [LARGE SCALE GENOMIC DNA]</scope>
</reference>
<comment type="caution">
    <text evidence="2">The sequence shown here is derived from an EMBL/GenBank/DDBJ whole genome shotgun (WGS) entry which is preliminary data.</text>
</comment>
<proteinExistence type="predicted"/>
<evidence type="ECO:0000313" key="3">
    <source>
        <dbReference type="Proteomes" id="UP000287033"/>
    </source>
</evidence>
<feature type="region of interest" description="Disordered" evidence="1">
    <location>
        <begin position="1"/>
        <end position="31"/>
    </location>
</feature>
<evidence type="ECO:0000256" key="1">
    <source>
        <dbReference type="SAM" id="MobiDB-lite"/>
    </source>
</evidence>
<name>A0A401RQL6_CHIPU</name>
<sequence>MEGGCPIDREGLELGGILSNRGPGFTGSSRPHVAMTTAAKRAPSRLAEPGTVPGRSLVEGGAPLVVIGREAD</sequence>
<protein>
    <submittedName>
        <fullName evidence="2">Uncharacterized protein</fullName>
    </submittedName>
</protein>
<dbReference type="EMBL" id="BEZZ01001820">
    <property type="protein sequence ID" value="GCC20521.1"/>
    <property type="molecule type" value="Genomic_DNA"/>
</dbReference>
<gene>
    <name evidence="2" type="ORF">chiPu_0019083</name>
</gene>
<dbReference type="AlphaFoldDB" id="A0A401RQL6"/>
<evidence type="ECO:0000313" key="2">
    <source>
        <dbReference type="EMBL" id="GCC20521.1"/>
    </source>
</evidence>